<name>A0A9W6QMP3_9PSEU</name>
<evidence type="ECO:0000313" key="1">
    <source>
        <dbReference type="EMBL" id="GLW92397.1"/>
    </source>
</evidence>
<proteinExistence type="predicted"/>
<dbReference type="EMBL" id="BSSD01000004">
    <property type="protein sequence ID" value="GLW92397.1"/>
    <property type="molecule type" value="Genomic_DNA"/>
</dbReference>
<dbReference type="Proteomes" id="UP001165042">
    <property type="component" value="Unassembled WGS sequence"/>
</dbReference>
<reference evidence="1" key="1">
    <citation type="submission" date="2023-02" db="EMBL/GenBank/DDBJ databases">
        <title>Actinokineospora globicatena NBRC 15670.</title>
        <authorList>
            <person name="Ichikawa N."/>
            <person name="Sato H."/>
            <person name="Tonouchi N."/>
        </authorList>
    </citation>
    <scope>NUCLEOTIDE SEQUENCE</scope>
    <source>
        <strain evidence="1">NBRC 15670</strain>
    </source>
</reference>
<sequence>MVKDSVADSYLLGIALQNGLTLADADSEKQAERLDIGSHKAVRFLSTNPGICVVAIELSAKSRVDVEAVGGDGQKLCAPALDAAKLVEPELP</sequence>
<organism evidence="1 2">
    <name type="scientific">Actinokineospora globicatena</name>
    <dbReference type="NCBI Taxonomy" id="103729"/>
    <lineage>
        <taxon>Bacteria</taxon>
        <taxon>Bacillati</taxon>
        <taxon>Actinomycetota</taxon>
        <taxon>Actinomycetes</taxon>
        <taxon>Pseudonocardiales</taxon>
        <taxon>Pseudonocardiaceae</taxon>
        <taxon>Actinokineospora</taxon>
    </lineage>
</organism>
<dbReference type="AlphaFoldDB" id="A0A9W6QMP3"/>
<evidence type="ECO:0000313" key="2">
    <source>
        <dbReference type="Proteomes" id="UP001165042"/>
    </source>
</evidence>
<protein>
    <submittedName>
        <fullName evidence="1">Uncharacterized protein</fullName>
    </submittedName>
</protein>
<accession>A0A9W6QMP3</accession>
<comment type="caution">
    <text evidence="1">The sequence shown here is derived from an EMBL/GenBank/DDBJ whole genome shotgun (WGS) entry which is preliminary data.</text>
</comment>
<gene>
    <name evidence="1" type="ORF">Aglo03_32130</name>
</gene>
<keyword evidence="2" id="KW-1185">Reference proteome</keyword>